<gene>
    <name evidence="2" type="ORF">HaLaN_30109</name>
</gene>
<organism evidence="2 3">
    <name type="scientific">Haematococcus lacustris</name>
    <name type="common">Green alga</name>
    <name type="synonym">Haematococcus pluvialis</name>
    <dbReference type="NCBI Taxonomy" id="44745"/>
    <lineage>
        <taxon>Eukaryota</taxon>
        <taxon>Viridiplantae</taxon>
        <taxon>Chlorophyta</taxon>
        <taxon>core chlorophytes</taxon>
        <taxon>Chlorophyceae</taxon>
        <taxon>CS clade</taxon>
        <taxon>Chlamydomonadales</taxon>
        <taxon>Haematococcaceae</taxon>
        <taxon>Haematococcus</taxon>
    </lineage>
</organism>
<reference evidence="2 3" key="1">
    <citation type="submission" date="2020-02" db="EMBL/GenBank/DDBJ databases">
        <title>Draft genome sequence of Haematococcus lacustris strain NIES-144.</title>
        <authorList>
            <person name="Morimoto D."/>
            <person name="Nakagawa S."/>
            <person name="Yoshida T."/>
            <person name="Sawayama S."/>
        </authorList>
    </citation>
    <scope>NUCLEOTIDE SEQUENCE [LARGE SCALE GENOMIC DNA]</scope>
    <source>
        <strain evidence="2 3">NIES-144</strain>
    </source>
</reference>
<protein>
    <submittedName>
        <fullName evidence="2">Phosphate transporter</fullName>
    </submittedName>
</protein>
<name>A0A6A0AE15_HAELA</name>
<accession>A0A6A0AE15</accession>
<feature type="transmembrane region" description="Helical" evidence="1">
    <location>
        <begin position="31"/>
        <end position="54"/>
    </location>
</feature>
<keyword evidence="3" id="KW-1185">Reference proteome</keyword>
<proteinExistence type="predicted"/>
<dbReference type="EMBL" id="BLLF01005391">
    <property type="protein sequence ID" value="GFH31130.1"/>
    <property type="molecule type" value="Genomic_DNA"/>
</dbReference>
<keyword evidence="1" id="KW-0472">Membrane</keyword>
<keyword evidence="1" id="KW-0812">Transmembrane</keyword>
<sequence length="127" mass="13504">MITVYICVFFVFTRGIKKTLAKNSDWDDAKSAWVSAVVAAGCAVLTAVVVLPILKARAKRLFKEHIPVTDATGELGMVNKAAIVGLGPQPAWGRPRFWSDAPGLGWGEVARSVALSRLGLDTGGSVH</sequence>
<evidence type="ECO:0000313" key="2">
    <source>
        <dbReference type="EMBL" id="GFH31130.1"/>
    </source>
</evidence>
<dbReference type="AlphaFoldDB" id="A0A6A0AE15"/>
<evidence type="ECO:0000256" key="1">
    <source>
        <dbReference type="SAM" id="Phobius"/>
    </source>
</evidence>
<comment type="caution">
    <text evidence="2">The sequence shown here is derived from an EMBL/GenBank/DDBJ whole genome shotgun (WGS) entry which is preliminary data.</text>
</comment>
<feature type="non-terminal residue" evidence="2">
    <location>
        <position position="1"/>
    </location>
</feature>
<dbReference type="Proteomes" id="UP000485058">
    <property type="component" value="Unassembled WGS sequence"/>
</dbReference>
<keyword evidence="1" id="KW-1133">Transmembrane helix</keyword>
<evidence type="ECO:0000313" key="3">
    <source>
        <dbReference type="Proteomes" id="UP000485058"/>
    </source>
</evidence>